<reference evidence="2" key="1">
    <citation type="journal article" date="2022" name="Plant J.">
        <title>Strategies of tolerance reflected in two North American maple genomes.</title>
        <authorList>
            <person name="McEvoy S.L."/>
            <person name="Sezen U.U."/>
            <person name="Trouern-Trend A."/>
            <person name="McMahon S.M."/>
            <person name="Schaberg P.G."/>
            <person name="Yang J."/>
            <person name="Wegrzyn J.L."/>
            <person name="Swenson N.G."/>
        </authorList>
    </citation>
    <scope>NUCLEOTIDE SEQUENCE</scope>
    <source>
        <strain evidence="2">91603</strain>
    </source>
</reference>
<feature type="transmembrane region" description="Helical" evidence="1">
    <location>
        <begin position="60"/>
        <end position="84"/>
    </location>
</feature>
<name>A0AAD5IYY3_ACENE</name>
<evidence type="ECO:0000313" key="2">
    <source>
        <dbReference type="EMBL" id="KAI9176774.1"/>
    </source>
</evidence>
<dbReference type="Proteomes" id="UP001064489">
    <property type="component" value="Chromosome 5"/>
</dbReference>
<comment type="caution">
    <text evidence="2">The sequence shown here is derived from an EMBL/GenBank/DDBJ whole genome shotgun (WGS) entry which is preliminary data.</text>
</comment>
<organism evidence="2 3">
    <name type="scientific">Acer negundo</name>
    <name type="common">Box elder</name>
    <dbReference type="NCBI Taxonomy" id="4023"/>
    <lineage>
        <taxon>Eukaryota</taxon>
        <taxon>Viridiplantae</taxon>
        <taxon>Streptophyta</taxon>
        <taxon>Embryophyta</taxon>
        <taxon>Tracheophyta</taxon>
        <taxon>Spermatophyta</taxon>
        <taxon>Magnoliopsida</taxon>
        <taxon>eudicotyledons</taxon>
        <taxon>Gunneridae</taxon>
        <taxon>Pentapetalae</taxon>
        <taxon>rosids</taxon>
        <taxon>malvids</taxon>
        <taxon>Sapindales</taxon>
        <taxon>Sapindaceae</taxon>
        <taxon>Hippocastanoideae</taxon>
        <taxon>Acereae</taxon>
        <taxon>Acer</taxon>
    </lineage>
</organism>
<evidence type="ECO:0000313" key="3">
    <source>
        <dbReference type="Proteomes" id="UP001064489"/>
    </source>
</evidence>
<dbReference type="AlphaFoldDB" id="A0AAD5IYY3"/>
<sequence length="110" mass="11976">MEICATTTSIPAGDMHQLACSRPSLPSCRSSSDNYRSEGNVFRSNISNNALAPHGKLTKLLSLIEFLGGISMPVAGVRFVIFVFTNGRTLHKFSFHDLSIAQEELNIYGA</sequence>
<protein>
    <submittedName>
        <fullName evidence="2">Uncharacterized protein</fullName>
    </submittedName>
</protein>
<keyword evidence="1" id="KW-1133">Transmembrane helix</keyword>
<keyword evidence="3" id="KW-1185">Reference proteome</keyword>
<accession>A0AAD5IYY3</accession>
<reference evidence="2" key="2">
    <citation type="submission" date="2023-02" db="EMBL/GenBank/DDBJ databases">
        <authorList>
            <person name="Swenson N.G."/>
            <person name="Wegrzyn J.L."/>
            <person name="Mcevoy S.L."/>
        </authorList>
    </citation>
    <scope>NUCLEOTIDE SEQUENCE</scope>
    <source>
        <strain evidence="2">91603</strain>
        <tissue evidence="2">Leaf</tissue>
    </source>
</reference>
<keyword evidence="1" id="KW-0472">Membrane</keyword>
<dbReference type="EMBL" id="JAJSOW010000102">
    <property type="protein sequence ID" value="KAI9176774.1"/>
    <property type="molecule type" value="Genomic_DNA"/>
</dbReference>
<gene>
    <name evidence="2" type="ORF">LWI28_007041</name>
</gene>
<proteinExistence type="predicted"/>
<evidence type="ECO:0000256" key="1">
    <source>
        <dbReference type="SAM" id="Phobius"/>
    </source>
</evidence>
<keyword evidence="1" id="KW-0812">Transmembrane</keyword>